<gene>
    <name evidence="6" type="ORF">TorRG33x02_335200</name>
</gene>
<comment type="subcellular location">
    <subcellularLocation>
        <location evidence="3">Cytoplasm</location>
        <location evidence="3">Cytosol</location>
    </subcellularLocation>
</comment>
<dbReference type="PROSITE" id="PS50404">
    <property type="entry name" value="GST_NTER"/>
    <property type="match status" value="1"/>
</dbReference>
<reference evidence="7" key="1">
    <citation type="submission" date="2016-06" db="EMBL/GenBank/DDBJ databases">
        <title>Parallel loss of symbiosis genes in relatives of nitrogen-fixing non-legume Parasponia.</title>
        <authorList>
            <person name="Van Velzen R."/>
            <person name="Holmer R."/>
            <person name="Bu F."/>
            <person name="Rutten L."/>
            <person name="Van Zeijl A."/>
            <person name="Liu W."/>
            <person name="Santuari L."/>
            <person name="Cao Q."/>
            <person name="Sharma T."/>
            <person name="Shen D."/>
            <person name="Roswanjaya Y."/>
            <person name="Wardhani T."/>
            <person name="Kalhor M.S."/>
            <person name="Jansen J."/>
            <person name="Van den Hoogen J."/>
            <person name="Gungor B."/>
            <person name="Hartog M."/>
            <person name="Hontelez J."/>
            <person name="Verver J."/>
            <person name="Yang W.-C."/>
            <person name="Schijlen E."/>
            <person name="Repin R."/>
            <person name="Schilthuizen M."/>
            <person name="Schranz E."/>
            <person name="Heidstra R."/>
            <person name="Miyata K."/>
            <person name="Fedorova E."/>
            <person name="Kohlen W."/>
            <person name="Bisseling T."/>
            <person name="Smit S."/>
            <person name="Geurts R."/>
        </authorList>
    </citation>
    <scope>NUCLEOTIDE SEQUENCE [LARGE SCALE GENOMIC DNA]</scope>
    <source>
        <strain evidence="7">cv. RG33-2</strain>
    </source>
</reference>
<dbReference type="Proteomes" id="UP000237000">
    <property type="component" value="Unassembled WGS sequence"/>
</dbReference>
<dbReference type="InterPro" id="IPR036282">
    <property type="entry name" value="Glutathione-S-Trfase_C_sf"/>
</dbReference>
<proteinExistence type="inferred from homology"/>
<dbReference type="SFLD" id="SFLDG00358">
    <property type="entry name" value="Main_(cytGST)"/>
    <property type="match status" value="1"/>
</dbReference>
<keyword evidence="1 3" id="KW-0808">Transferase</keyword>
<organism evidence="6 7">
    <name type="scientific">Trema orientale</name>
    <name type="common">Charcoal tree</name>
    <name type="synonym">Celtis orientalis</name>
    <dbReference type="NCBI Taxonomy" id="63057"/>
    <lineage>
        <taxon>Eukaryota</taxon>
        <taxon>Viridiplantae</taxon>
        <taxon>Streptophyta</taxon>
        <taxon>Embryophyta</taxon>
        <taxon>Tracheophyta</taxon>
        <taxon>Spermatophyta</taxon>
        <taxon>Magnoliopsida</taxon>
        <taxon>eudicotyledons</taxon>
        <taxon>Gunneridae</taxon>
        <taxon>Pentapetalae</taxon>
        <taxon>rosids</taxon>
        <taxon>fabids</taxon>
        <taxon>Rosales</taxon>
        <taxon>Cannabaceae</taxon>
        <taxon>Trema</taxon>
    </lineage>
</organism>
<accession>A0A2P5B1N7</accession>
<dbReference type="SUPFAM" id="SSF47616">
    <property type="entry name" value="GST C-terminal domain-like"/>
    <property type="match status" value="1"/>
</dbReference>
<evidence type="ECO:0000256" key="1">
    <source>
        <dbReference type="ARBA" id="ARBA00022679"/>
    </source>
</evidence>
<dbReference type="Pfam" id="PF13410">
    <property type="entry name" value="GST_C_2"/>
    <property type="match status" value="1"/>
</dbReference>
<keyword evidence="7" id="KW-1185">Reference proteome</keyword>
<comment type="catalytic activity">
    <reaction evidence="2 3">
        <text>RX + glutathione = an S-substituted glutathione + a halide anion + H(+)</text>
        <dbReference type="Rhea" id="RHEA:16437"/>
        <dbReference type="ChEBI" id="CHEBI:15378"/>
        <dbReference type="ChEBI" id="CHEBI:16042"/>
        <dbReference type="ChEBI" id="CHEBI:17792"/>
        <dbReference type="ChEBI" id="CHEBI:57925"/>
        <dbReference type="ChEBI" id="CHEBI:90779"/>
        <dbReference type="EC" id="2.5.1.18"/>
    </reaction>
</comment>
<sequence length="219" mass="25141">MADELILLDFWGSMYGMRVRIALAEKGIKYEYKEQDVLNKSPLLLQMNAIHKKVPVLIHNGKPVCESQIILQYIEEVWPDKAPLLPSDPYQRAQARFWADFIDKKVYDGGKKIWATNGEERQAGKKELFEILKVLEAELGDKPYFGGDSFGYVDVALVGFYSWFYAYETFGNFSIEAECPKLIAWAKRCLERESVAKSLAGGKKVHEFLGEVRKMWGIE</sequence>
<evidence type="ECO:0000256" key="2">
    <source>
        <dbReference type="ARBA" id="ARBA00047960"/>
    </source>
</evidence>
<name>A0A2P5B1N7_TREOI</name>
<dbReference type="FunCoup" id="A0A2P5B1N7">
    <property type="interactions" value="680"/>
</dbReference>
<dbReference type="InterPro" id="IPR036249">
    <property type="entry name" value="Thioredoxin-like_sf"/>
</dbReference>
<dbReference type="InterPro" id="IPR045073">
    <property type="entry name" value="Omega/Tau-like"/>
</dbReference>
<dbReference type="InParanoid" id="A0A2P5B1N7"/>
<evidence type="ECO:0000259" key="4">
    <source>
        <dbReference type="PROSITE" id="PS50404"/>
    </source>
</evidence>
<feature type="domain" description="GST N-terminal" evidence="4">
    <location>
        <begin position="3"/>
        <end position="82"/>
    </location>
</feature>
<dbReference type="AlphaFoldDB" id="A0A2P5B1N7"/>
<dbReference type="GO" id="GO:0004364">
    <property type="term" value="F:glutathione transferase activity"/>
    <property type="evidence" value="ECO:0007669"/>
    <property type="project" value="UniProtKB-UniRule"/>
</dbReference>
<dbReference type="SFLD" id="SFLDS00019">
    <property type="entry name" value="Glutathione_Transferase_(cytos"/>
    <property type="match status" value="1"/>
</dbReference>
<dbReference type="EMBL" id="JXTC01000630">
    <property type="protein sequence ID" value="PON42704.1"/>
    <property type="molecule type" value="Genomic_DNA"/>
</dbReference>
<dbReference type="PANTHER" id="PTHR11260">
    <property type="entry name" value="GLUTATHIONE S-TRANSFERASE, GST, SUPERFAMILY, GST DOMAIN CONTAINING"/>
    <property type="match status" value="1"/>
</dbReference>
<comment type="caution">
    <text evidence="6">The sequence shown here is derived from an EMBL/GenBank/DDBJ whole genome shotgun (WGS) entry which is preliminary data.</text>
</comment>
<dbReference type="STRING" id="63057.A0A2P5B1N7"/>
<dbReference type="SFLD" id="SFLDG01152">
    <property type="entry name" value="Main.3:_Omega-_and_Tau-like"/>
    <property type="match status" value="1"/>
</dbReference>
<dbReference type="CDD" id="cd03185">
    <property type="entry name" value="GST_C_Tau"/>
    <property type="match status" value="1"/>
</dbReference>
<comment type="similarity">
    <text evidence="3">Belongs to the GST superfamily.</text>
</comment>
<protein>
    <recommendedName>
        <fullName evidence="3">Glutathione S-transferase</fullName>
        <ecNumber evidence="3">2.5.1.18</ecNumber>
    </recommendedName>
</protein>
<dbReference type="Gene3D" id="3.40.30.10">
    <property type="entry name" value="Glutaredoxin"/>
    <property type="match status" value="1"/>
</dbReference>
<evidence type="ECO:0000256" key="3">
    <source>
        <dbReference type="RuleBase" id="RU369102"/>
    </source>
</evidence>
<dbReference type="PROSITE" id="PS50405">
    <property type="entry name" value="GST_CTER"/>
    <property type="match status" value="1"/>
</dbReference>
<evidence type="ECO:0000313" key="7">
    <source>
        <dbReference type="Proteomes" id="UP000237000"/>
    </source>
</evidence>
<dbReference type="CDD" id="cd03058">
    <property type="entry name" value="GST_N_Tau"/>
    <property type="match status" value="1"/>
</dbReference>
<dbReference type="Pfam" id="PF02798">
    <property type="entry name" value="GST_N"/>
    <property type="match status" value="1"/>
</dbReference>
<dbReference type="GO" id="GO:0006749">
    <property type="term" value="P:glutathione metabolic process"/>
    <property type="evidence" value="ECO:0007669"/>
    <property type="project" value="InterPro"/>
</dbReference>
<feature type="domain" description="GST C-terminal" evidence="5">
    <location>
        <begin position="88"/>
        <end position="218"/>
    </location>
</feature>
<dbReference type="SUPFAM" id="SSF52833">
    <property type="entry name" value="Thioredoxin-like"/>
    <property type="match status" value="1"/>
</dbReference>
<dbReference type="Gene3D" id="1.20.1050.10">
    <property type="match status" value="1"/>
</dbReference>
<evidence type="ECO:0000313" key="6">
    <source>
        <dbReference type="EMBL" id="PON42704.1"/>
    </source>
</evidence>
<dbReference type="FunFam" id="3.40.30.10:FF:000014">
    <property type="entry name" value="Tau class glutathione S-transferase"/>
    <property type="match status" value="1"/>
</dbReference>
<dbReference type="InterPro" id="IPR004045">
    <property type="entry name" value="Glutathione_S-Trfase_N"/>
</dbReference>
<comment type="function">
    <text evidence="3">Is involved in the conjugation of reduced glutathione to a wide number of exogenous and endogenous hydrophobic electrophiles.</text>
</comment>
<dbReference type="InterPro" id="IPR040079">
    <property type="entry name" value="Glutathione_S-Trfase"/>
</dbReference>
<dbReference type="OrthoDB" id="202840at2759"/>
<dbReference type="EC" id="2.5.1.18" evidence="3"/>
<dbReference type="InterPro" id="IPR045074">
    <property type="entry name" value="GST_C_Tau"/>
</dbReference>
<evidence type="ECO:0000259" key="5">
    <source>
        <dbReference type="PROSITE" id="PS50405"/>
    </source>
</evidence>
<dbReference type="GO" id="GO:0005829">
    <property type="term" value="C:cytosol"/>
    <property type="evidence" value="ECO:0007669"/>
    <property type="project" value="UniProtKB-SubCell"/>
</dbReference>
<dbReference type="PANTHER" id="PTHR11260:SF773">
    <property type="entry name" value="GLUTATHIONE S-TRANSFERASE U26"/>
    <property type="match status" value="1"/>
</dbReference>
<keyword evidence="3" id="KW-0963">Cytoplasm</keyword>
<dbReference type="FunFam" id="1.20.1050.10:FF:000018">
    <property type="entry name" value="Glutathione S-transferase U20"/>
    <property type="match status" value="1"/>
</dbReference>
<dbReference type="InterPro" id="IPR010987">
    <property type="entry name" value="Glutathione-S-Trfase_C-like"/>
</dbReference>